<dbReference type="OrthoDB" id="2798875at2759"/>
<evidence type="ECO:0000313" key="5">
    <source>
        <dbReference type="Proteomes" id="UP000184267"/>
    </source>
</evidence>
<dbReference type="Gene3D" id="3.40.50.720">
    <property type="entry name" value="NAD(P)-binding Rossmann-like Domain"/>
    <property type="match status" value="1"/>
</dbReference>
<dbReference type="InterPro" id="IPR036291">
    <property type="entry name" value="NAD(P)-bd_dom_sf"/>
</dbReference>
<name>A0A1M2VX30_TRAPU</name>
<dbReference type="GO" id="GO:0016491">
    <property type="term" value="F:oxidoreductase activity"/>
    <property type="evidence" value="ECO:0007669"/>
    <property type="project" value="UniProtKB-KW"/>
</dbReference>
<dbReference type="STRING" id="154538.A0A1M2VX30"/>
<dbReference type="AlphaFoldDB" id="A0A1M2VX30"/>
<dbReference type="SUPFAM" id="SSF51735">
    <property type="entry name" value="NAD(P)-binding Rossmann-fold domains"/>
    <property type="match status" value="1"/>
</dbReference>
<dbReference type="PANTHER" id="PTHR47706">
    <property type="entry name" value="NMRA-LIKE FAMILY PROTEIN"/>
    <property type="match status" value="1"/>
</dbReference>
<reference evidence="4 5" key="1">
    <citation type="submission" date="2016-10" db="EMBL/GenBank/DDBJ databases">
        <title>Genome sequence of the basidiomycete white-rot fungus Trametes pubescens.</title>
        <authorList>
            <person name="Makela M.R."/>
            <person name="Granchi Z."/>
            <person name="Peng M."/>
            <person name="De Vries R.P."/>
            <person name="Grigoriev I."/>
            <person name="Riley R."/>
            <person name="Hilden K."/>
        </authorList>
    </citation>
    <scope>NUCLEOTIDE SEQUENCE [LARGE SCALE GENOMIC DNA]</scope>
    <source>
        <strain evidence="4 5">FBCC735</strain>
    </source>
</reference>
<dbReference type="InterPro" id="IPR051609">
    <property type="entry name" value="NmrA/Isoflavone_reductase-like"/>
</dbReference>
<dbReference type="PANTHER" id="PTHR47706:SF9">
    <property type="entry name" value="NMRA-LIKE DOMAIN-CONTAINING PROTEIN-RELATED"/>
    <property type="match status" value="1"/>
</dbReference>
<organism evidence="4 5">
    <name type="scientific">Trametes pubescens</name>
    <name type="common">White-rot fungus</name>
    <dbReference type="NCBI Taxonomy" id="154538"/>
    <lineage>
        <taxon>Eukaryota</taxon>
        <taxon>Fungi</taxon>
        <taxon>Dikarya</taxon>
        <taxon>Basidiomycota</taxon>
        <taxon>Agaricomycotina</taxon>
        <taxon>Agaricomycetes</taxon>
        <taxon>Polyporales</taxon>
        <taxon>Polyporaceae</taxon>
        <taxon>Trametes</taxon>
    </lineage>
</organism>
<keyword evidence="5" id="KW-1185">Reference proteome</keyword>
<feature type="domain" description="NmrA-like" evidence="3">
    <location>
        <begin position="5"/>
        <end position="309"/>
    </location>
</feature>
<dbReference type="Pfam" id="PF05368">
    <property type="entry name" value="NmrA"/>
    <property type="match status" value="1"/>
</dbReference>
<dbReference type="OMA" id="DYWMSWG"/>
<protein>
    <submittedName>
        <fullName evidence="4">Isoflavone reductase-like protein</fullName>
    </submittedName>
</protein>
<keyword evidence="2" id="KW-0560">Oxidoreductase</keyword>
<dbReference type="InterPro" id="IPR008030">
    <property type="entry name" value="NmrA-like"/>
</dbReference>
<sequence>MATEKPLVLVVGASGNTGQSIVAGLLAAGNFRIAALVRPASASKPAVEDLRTSGVEIRLGDLKDGVEKLKEALAGVAIFISAVDARALDDQKDALRAAKEVGVQRVIPCDFATPTEKGVRELGDMKLAIREFVKELGVPYTFIDVGWWMQLTLPLPTRSASRLKSLTYQIHGPGDNKMLVTDVAHIGTYVARIVDDQRTLNQAVIVWEDEVTQLEAHEIGERISGEADALKAKRVYVTAEELLQEIAEAKAALAQNPADVPANMMVNWAQYMYSLHILRENTLENAKRLGFLDARELYPDIPKYSLEEFAKEYYAKEEPGEVYA</sequence>
<evidence type="ECO:0000313" key="4">
    <source>
        <dbReference type="EMBL" id="OJT12161.1"/>
    </source>
</evidence>
<gene>
    <name evidence="4" type="ORF">TRAPUB_11271</name>
</gene>
<accession>A0A1M2VX30</accession>
<dbReference type="Proteomes" id="UP000184267">
    <property type="component" value="Unassembled WGS sequence"/>
</dbReference>
<dbReference type="Gene3D" id="3.90.25.10">
    <property type="entry name" value="UDP-galactose 4-epimerase, domain 1"/>
    <property type="match status" value="1"/>
</dbReference>
<keyword evidence="1" id="KW-0521">NADP</keyword>
<proteinExistence type="predicted"/>
<evidence type="ECO:0000259" key="3">
    <source>
        <dbReference type="Pfam" id="PF05368"/>
    </source>
</evidence>
<evidence type="ECO:0000256" key="1">
    <source>
        <dbReference type="ARBA" id="ARBA00022857"/>
    </source>
</evidence>
<dbReference type="EMBL" id="MNAD01000515">
    <property type="protein sequence ID" value="OJT12161.1"/>
    <property type="molecule type" value="Genomic_DNA"/>
</dbReference>
<comment type="caution">
    <text evidence="4">The sequence shown here is derived from an EMBL/GenBank/DDBJ whole genome shotgun (WGS) entry which is preliminary data.</text>
</comment>
<evidence type="ECO:0000256" key="2">
    <source>
        <dbReference type="ARBA" id="ARBA00023002"/>
    </source>
</evidence>